<feature type="coiled-coil region" evidence="1">
    <location>
        <begin position="180"/>
        <end position="239"/>
    </location>
</feature>
<proteinExistence type="predicted"/>
<accession>A0ABW2IGQ6</accession>
<protein>
    <submittedName>
        <fullName evidence="2">Cell surface protein</fullName>
    </submittedName>
</protein>
<keyword evidence="3" id="KW-1185">Reference proteome</keyword>
<evidence type="ECO:0000313" key="2">
    <source>
        <dbReference type="EMBL" id="MFC7290167.1"/>
    </source>
</evidence>
<dbReference type="Proteomes" id="UP001596492">
    <property type="component" value="Unassembled WGS sequence"/>
</dbReference>
<dbReference type="RefSeq" id="WP_382164829.1">
    <property type="nucleotide sequence ID" value="NZ_JBHTBR010000002.1"/>
</dbReference>
<evidence type="ECO:0000313" key="3">
    <source>
        <dbReference type="Proteomes" id="UP001596492"/>
    </source>
</evidence>
<reference evidence="3" key="1">
    <citation type="journal article" date="2019" name="Int. J. Syst. Evol. Microbiol.">
        <title>The Global Catalogue of Microorganisms (GCM) 10K type strain sequencing project: providing services to taxonomists for standard genome sequencing and annotation.</title>
        <authorList>
            <consortium name="The Broad Institute Genomics Platform"/>
            <consortium name="The Broad Institute Genome Sequencing Center for Infectious Disease"/>
            <person name="Wu L."/>
            <person name="Ma J."/>
        </authorList>
    </citation>
    <scope>NUCLEOTIDE SEQUENCE [LARGE SCALE GENOMIC DNA]</scope>
    <source>
        <strain evidence="3">CCUG 51308</strain>
    </source>
</reference>
<dbReference type="EMBL" id="JBHTBR010000002">
    <property type="protein sequence ID" value="MFC7290167.1"/>
    <property type="molecule type" value="Genomic_DNA"/>
</dbReference>
<gene>
    <name evidence="2" type="ORF">ACFQS8_00935</name>
</gene>
<name>A0ABW2IGQ6_9PROT</name>
<sequence length="400" mass="44056">MNTPTSLATQSPTALQYLDKAVGGLRNLGIMPDKQNETAPIVALLNQISDLDPDKTAAIARTLDQMSTFNDIVREHISGVTVGERYEGITTAFNSIRDDSKSLVDQYSDGKISTMERVSNAWMKMTRGDVASRFGKIKELYLEVQAESANQIDKEKQILEAYLDFRGALKQSEVLALEILKTAETKLDEAKATVAAALQDVVDYVGHDAARRANLELVRDEKLRKLQAEEKRYQIAKDLSDNITIGYNTSEVIMARLVQTTSAKERIYAQSVSFFSTNEVVLTALTASFTGLHGLHESTQTLEAMKKGVNESLETLANIGGKVQEAALKAGYGPTVSAASVKMLVDSVVKYQERSQEIIKEMRTLATENSEEIRESVEEGKRRLTRLVQEGASSALLPRA</sequence>
<organism evidence="2 3">
    <name type="scientific">Hirschia litorea</name>
    <dbReference type="NCBI Taxonomy" id="1199156"/>
    <lineage>
        <taxon>Bacteria</taxon>
        <taxon>Pseudomonadati</taxon>
        <taxon>Pseudomonadota</taxon>
        <taxon>Alphaproteobacteria</taxon>
        <taxon>Hyphomonadales</taxon>
        <taxon>Hyphomonadaceae</taxon>
        <taxon>Hirschia</taxon>
    </lineage>
</organism>
<comment type="caution">
    <text evidence="2">The sequence shown here is derived from an EMBL/GenBank/DDBJ whole genome shotgun (WGS) entry which is preliminary data.</text>
</comment>
<evidence type="ECO:0000256" key="1">
    <source>
        <dbReference type="SAM" id="Coils"/>
    </source>
</evidence>
<keyword evidence="1" id="KW-0175">Coiled coil</keyword>